<organism evidence="1 2">
    <name type="scientific">Listeria booriae</name>
    <dbReference type="NCBI Taxonomy" id="1552123"/>
    <lineage>
        <taxon>Bacteria</taxon>
        <taxon>Bacillati</taxon>
        <taxon>Bacillota</taxon>
        <taxon>Bacilli</taxon>
        <taxon>Bacillales</taxon>
        <taxon>Listeriaceae</taxon>
        <taxon>Listeria</taxon>
    </lineage>
</organism>
<reference evidence="1 2" key="1">
    <citation type="submission" date="2020-03" db="EMBL/GenBank/DDBJ databases">
        <title>Soil Listeria distribution.</title>
        <authorList>
            <person name="Liao J."/>
            <person name="Wiedmann M."/>
        </authorList>
    </citation>
    <scope>NUCLEOTIDE SEQUENCE [LARGE SCALE GENOMIC DNA]</scope>
    <source>
        <strain evidence="1 2">FSL L7-0149</strain>
    </source>
</reference>
<accession>A0A842ELI4</accession>
<dbReference type="EMBL" id="JAARZA010000002">
    <property type="protein sequence ID" value="MBC2239760.1"/>
    <property type="molecule type" value="Genomic_DNA"/>
</dbReference>
<name>A0A842ELI4_9LIST</name>
<evidence type="ECO:0000313" key="1">
    <source>
        <dbReference type="EMBL" id="MBC2239760.1"/>
    </source>
</evidence>
<comment type="caution">
    <text evidence="1">The sequence shown here is derived from an EMBL/GenBank/DDBJ whole genome shotgun (WGS) entry which is preliminary data.</text>
</comment>
<dbReference type="Proteomes" id="UP000553016">
    <property type="component" value="Unassembled WGS sequence"/>
</dbReference>
<sequence>MTFKLPPIPEFVLTTSVTITGTSLDDNGDVAASDVNTGLFRVRFSKEYVKTQEGIDIKHIVKMHSNPLGFNVKQGDLVAFSLDQLISVTGVVEHVTLPLNPDGSIHHVKIIVSEVREVGIQ</sequence>
<protein>
    <submittedName>
        <fullName evidence="1">Uncharacterized protein</fullName>
    </submittedName>
</protein>
<gene>
    <name evidence="1" type="ORF">HCB35_04680</name>
</gene>
<evidence type="ECO:0000313" key="2">
    <source>
        <dbReference type="Proteomes" id="UP000553016"/>
    </source>
</evidence>
<dbReference type="RefSeq" id="WP_185358252.1">
    <property type="nucleotide sequence ID" value="NZ_JAARON010000007.1"/>
</dbReference>
<dbReference type="AlphaFoldDB" id="A0A842ELI4"/>
<proteinExistence type="predicted"/>